<proteinExistence type="predicted"/>
<dbReference type="EMBL" id="JADCUA010000044">
    <property type="protein sequence ID" value="KAH9829056.1"/>
    <property type="molecule type" value="Genomic_DNA"/>
</dbReference>
<protein>
    <submittedName>
        <fullName evidence="2">Uncharacterized protein</fullName>
    </submittedName>
</protein>
<sequence length="201" mass="21796">MAAVSSIRCIGARPLTPEDSPCHRQGSRQEVQYRPKCQARRWFRLPRALGCDGIRFRTGASVECARRRRSAASVSVSLLRTLRPSTSPRHSSIARASRSNAPAGGDDSPDGMGIGGTACNQPLSPVAPASSRTCACALVPSARLSSRFPLSVLHDPYARRSLTRILTENQQLTARCAMAFKTRHPYCAVPPPARRRSCLVS</sequence>
<evidence type="ECO:0000313" key="3">
    <source>
        <dbReference type="Proteomes" id="UP000814176"/>
    </source>
</evidence>
<keyword evidence="3" id="KW-1185">Reference proteome</keyword>
<evidence type="ECO:0000256" key="1">
    <source>
        <dbReference type="SAM" id="MobiDB-lite"/>
    </source>
</evidence>
<feature type="region of interest" description="Disordered" evidence="1">
    <location>
        <begin position="83"/>
        <end position="117"/>
    </location>
</feature>
<accession>A0ABQ8JYK2</accession>
<evidence type="ECO:0000313" key="2">
    <source>
        <dbReference type="EMBL" id="KAH9829056.1"/>
    </source>
</evidence>
<dbReference type="RefSeq" id="XP_047772588.1">
    <property type="nucleotide sequence ID" value="XM_047918621.1"/>
</dbReference>
<organism evidence="2 3">
    <name type="scientific">Rhodofomes roseus</name>
    <dbReference type="NCBI Taxonomy" id="34475"/>
    <lineage>
        <taxon>Eukaryota</taxon>
        <taxon>Fungi</taxon>
        <taxon>Dikarya</taxon>
        <taxon>Basidiomycota</taxon>
        <taxon>Agaricomycotina</taxon>
        <taxon>Agaricomycetes</taxon>
        <taxon>Polyporales</taxon>
        <taxon>Rhodofomes</taxon>
    </lineage>
</organism>
<comment type="caution">
    <text evidence="2">The sequence shown here is derived from an EMBL/GenBank/DDBJ whole genome shotgun (WGS) entry which is preliminary data.</text>
</comment>
<reference evidence="2 3" key="1">
    <citation type="journal article" date="2021" name="Environ. Microbiol.">
        <title>Gene family expansions and transcriptome signatures uncover fungal adaptations to wood decay.</title>
        <authorList>
            <person name="Hage H."/>
            <person name="Miyauchi S."/>
            <person name="Viragh M."/>
            <person name="Drula E."/>
            <person name="Min B."/>
            <person name="Chaduli D."/>
            <person name="Navarro D."/>
            <person name="Favel A."/>
            <person name="Norest M."/>
            <person name="Lesage-Meessen L."/>
            <person name="Balint B."/>
            <person name="Merenyi Z."/>
            <person name="de Eugenio L."/>
            <person name="Morin E."/>
            <person name="Martinez A.T."/>
            <person name="Baldrian P."/>
            <person name="Stursova M."/>
            <person name="Martinez M.J."/>
            <person name="Novotny C."/>
            <person name="Magnuson J.K."/>
            <person name="Spatafora J.W."/>
            <person name="Maurice S."/>
            <person name="Pangilinan J."/>
            <person name="Andreopoulos W."/>
            <person name="LaButti K."/>
            <person name="Hundley H."/>
            <person name="Na H."/>
            <person name="Kuo A."/>
            <person name="Barry K."/>
            <person name="Lipzen A."/>
            <person name="Henrissat B."/>
            <person name="Riley R."/>
            <person name="Ahrendt S."/>
            <person name="Nagy L.G."/>
            <person name="Grigoriev I.V."/>
            <person name="Martin F."/>
            <person name="Rosso M.N."/>
        </authorList>
    </citation>
    <scope>NUCLEOTIDE SEQUENCE [LARGE SCALE GENOMIC DNA]</scope>
    <source>
        <strain evidence="2 3">CIRM-BRFM 1785</strain>
    </source>
</reference>
<dbReference type="Proteomes" id="UP000814176">
    <property type="component" value="Unassembled WGS sequence"/>
</dbReference>
<gene>
    <name evidence="2" type="ORF">C8Q71DRAFT_451352</name>
</gene>
<dbReference type="GeneID" id="71999353"/>
<name>A0ABQ8JYK2_9APHY</name>